<proteinExistence type="predicted"/>
<dbReference type="OrthoDB" id="43940at2157"/>
<dbReference type="Pfam" id="PF13240">
    <property type="entry name" value="Zn_Ribbon_1"/>
    <property type="match status" value="1"/>
</dbReference>
<protein>
    <submittedName>
        <fullName evidence="2">Zinc-ribbon domain-containing protein</fullName>
    </submittedName>
</protein>
<keyword evidence="3" id="KW-1185">Reference proteome</keyword>
<dbReference type="EMBL" id="WFIY01000004">
    <property type="protein sequence ID" value="MUM65793.1"/>
    <property type="molecule type" value="Genomic_DNA"/>
</dbReference>
<name>A0A6A9QIZ5_ACIIN</name>
<organism evidence="2 3">
    <name type="scientific">Acidianus infernus</name>
    <dbReference type="NCBI Taxonomy" id="12915"/>
    <lineage>
        <taxon>Archaea</taxon>
        <taxon>Thermoproteota</taxon>
        <taxon>Thermoprotei</taxon>
        <taxon>Sulfolobales</taxon>
        <taxon>Sulfolobaceae</taxon>
        <taxon>Acidianus</taxon>
    </lineage>
</organism>
<evidence type="ECO:0000259" key="1">
    <source>
        <dbReference type="Pfam" id="PF13240"/>
    </source>
</evidence>
<evidence type="ECO:0000313" key="3">
    <source>
        <dbReference type="Proteomes" id="UP000440125"/>
    </source>
</evidence>
<reference evidence="2 3" key="1">
    <citation type="submission" date="2019-10" db="EMBL/GenBank/DDBJ databases">
        <title>Genome Sequences from Six Type Strain Members of the Archaeal Family Sulfolobaceae: Acidianus ambivalens, Acidianus infernus, Metallosphaera prunae, Stygiolobus azoricus, Sulfolobus metallicus, and Sulfurisphaera ohwakuensis.</title>
        <authorList>
            <person name="Counts J.A."/>
            <person name="Kelly R.M."/>
        </authorList>
    </citation>
    <scope>NUCLEOTIDE SEQUENCE [LARGE SCALE GENOMIC DNA]</scope>
    <source>
        <strain evidence="2 3">DSM 3191</strain>
    </source>
</reference>
<dbReference type="InterPro" id="IPR026870">
    <property type="entry name" value="Zinc_ribbon_dom"/>
</dbReference>
<dbReference type="RefSeq" id="WP_155864206.1">
    <property type="nucleotide sequence ID" value="NZ_WFIY01000004.1"/>
</dbReference>
<dbReference type="Proteomes" id="UP000440125">
    <property type="component" value="Unassembled WGS sequence"/>
</dbReference>
<feature type="domain" description="Zinc-ribbon" evidence="1">
    <location>
        <begin position="163"/>
        <end position="185"/>
    </location>
</feature>
<evidence type="ECO:0000313" key="2">
    <source>
        <dbReference type="EMBL" id="MUM65793.1"/>
    </source>
</evidence>
<accession>A0A6A9QIZ5</accession>
<gene>
    <name evidence="2" type="ORF">D1867_11215</name>
</gene>
<comment type="caution">
    <text evidence="2">The sequence shown here is derived from an EMBL/GenBank/DDBJ whole genome shotgun (WGS) entry which is preliminary data.</text>
</comment>
<sequence>MSNNFVQSMICQPVGGKVIQLNINKPLDMKALAQDLKMLFRSEGMTVYATYSPNILILQLHARGLKGHYYTTKICQDNNKVVIETGITSARVQLEWAGVEGGIAGASDLLLHNKFLALLGSAFAGVDVASVLGSYEQEQEIINQIVQVITSHQQAVSQQTPRYCPNCGYPVAPQYKFCPNCGYRLR</sequence>
<dbReference type="AlphaFoldDB" id="A0A6A9QIZ5"/>